<evidence type="ECO:0000313" key="2">
    <source>
        <dbReference type="EMBL" id="CAG8533809.1"/>
    </source>
</evidence>
<feature type="compositionally biased region" description="Polar residues" evidence="1">
    <location>
        <begin position="55"/>
        <end position="80"/>
    </location>
</feature>
<dbReference type="AlphaFoldDB" id="A0A9N9AKK3"/>
<evidence type="ECO:0000313" key="3">
    <source>
        <dbReference type="Proteomes" id="UP000789508"/>
    </source>
</evidence>
<comment type="caution">
    <text evidence="2">The sequence shown here is derived from an EMBL/GenBank/DDBJ whole genome shotgun (WGS) entry which is preliminary data.</text>
</comment>
<feature type="compositionally biased region" description="Polar residues" evidence="1">
    <location>
        <begin position="15"/>
        <end position="26"/>
    </location>
</feature>
<feature type="non-terminal residue" evidence="2">
    <location>
        <position position="1"/>
    </location>
</feature>
<sequence length="167" mass="18898">NNNGNSYYDLEDDSPNNNFLNMYSVDSDSDVEPRERPFELLFESELSSHNDEEPTSPNSVTHSLSPPRDSNNVDITNNQPILPIDPVNMEIYTAGDGGEDNDGNPPEQSRSPSPSDVKEELMADVDSSQMPYAVDHKTLMESLRRRVRELDTDAWQFVKTDNEFSRV</sequence>
<feature type="region of interest" description="Disordered" evidence="1">
    <location>
        <begin position="1"/>
        <end position="133"/>
    </location>
</feature>
<accession>A0A9N9AKK3</accession>
<proteinExistence type="predicted"/>
<dbReference type="Proteomes" id="UP000789508">
    <property type="component" value="Unassembled WGS sequence"/>
</dbReference>
<reference evidence="2" key="1">
    <citation type="submission" date="2021-06" db="EMBL/GenBank/DDBJ databases">
        <authorList>
            <person name="Kallberg Y."/>
            <person name="Tangrot J."/>
            <person name="Rosling A."/>
        </authorList>
    </citation>
    <scope>NUCLEOTIDE SEQUENCE</scope>
    <source>
        <strain evidence="2">FL130A</strain>
    </source>
</reference>
<protein>
    <submittedName>
        <fullName evidence="2">7386_t:CDS:1</fullName>
    </submittedName>
</protein>
<keyword evidence="3" id="KW-1185">Reference proteome</keyword>
<evidence type="ECO:0000256" key="1">
    <source>
        <dbReference type="SAM" id="MobiDB-lite"/>
    </source>
</evidence>
<dbReference type="OrthoDB" id="2316525at2759"/>
<dbReference type="EMBL" id="CAJVPS010001326">
    <property type="protein sequence ID" value="CAG8533809.1"/>
    <property type="molecule type" value="Genomic_DNA"/>
</dbReference>
<organism evidence="2 3">
    <name type="scientific">Ambispora leptoticha</name>
    <dbReference type="NCBI Taxonomy" id="144679"/>
    <lineage>
        <taxon>Eukaryota</taxon>
        <taxon>Fungi</taxon>
        <taxon>Fungi incertae sedis</taxon>
        <taxon>Mucoromycota</taxon>
        <taxon>Glomeromycotina</taxon>
        <taxon>Glomeromycetes</taxon>
        <taxon>Archaeosporales</taxon>
        <taxon>Ambisporaceae</taxon>
        <taxon>Ambispora</taxon>
    </lineage>
</organism>
<name>A0A9N9AKK3_9GLOM</name>
<gene>
    <name evidence="2" type="ORF">ALEPTO_LOCUS5069</name>
</gene>